<dbReference type="PANTHER" id="PTHR24221">
    <property type="entry name" value="ATP-BINDING CASSETTE SUB-FAMILY B"/>
    <property type="match status" value="1"/>
</dbReference>
<gene>
    <name evidence="15" type="ORF">S58_46090</name>
</gene>
<dbReference type="PROSITE" id="PS50929">
    <property type="entry name" value="ABC_TM1F"/>
    <property type="match status" value="1"/>
</dbReference>
<dbReference type="GO" id="GO:0006508">
    <property type="term" value="P:proteolysis"/>
    <property type="evidence" value="ECO:0007669"/>
    <property type="project" value="InterPro"/>
</dbReference>
<accession>M4ZAI3</accession>
<evidence type="ECO:0000313" key="16">
    <source>
        <dbReference type="Proteomes" id="UP000011841"/>
    </source>
</evidence>
<keyword evidence="8 11" id="KW-1133">Transmembrane helix</keyword>
<evidence type="ECO:0000259" key="12">
    <source>
        <dbReference type="PROSITE" id="PS50893"/>
    </source>
</evidence>
<dbReference type="InterPro" id="IPR003593">
    <property type="entry name" value="AAA+_ATPase"/>
</dbReference>
<dbReference type="Gene3D" id="1.20.1560.10">
    <property type="entry name" value="ABC transporter type 1, transmembrane domain"/>
    <property type="match status" value="1"/>
</dbReference>
<evidence type="ECO:0000256" key="1">
    <source>
        <dbReference type="ARBA" id="ARBA00004651"/>
    </source>
</evidence>
<feature type="transmembrane region" description="Helical" evidence="11">
    <location>
        <begin position="228"/>
        <end position="249"/>
    </location>
</feature>
<dbReference type="InterPro" id="IPR039421">
    <property type="entry name" value="Type_1_exporter"/>
</dbReference>
<dbReference type="SUPFAM" id="SSF52540">
    <property type="entry name" value="P-loop containing nucleoside triphosphate hydrolases"/>
    <property type="match status" value="1"/>
</dbReference>
<dbReference type="PROSITE" id="PS50893">
    <property type="entry name" value="ABC_TRANSPORTER_2"/>
    <property type="match status" value="1"/>
</dbReference>
<evidence type="ECO:0000256" key="4">
    <source>
        <dbReference type="ARBA" id="ARBA00022475"/>
    </source>
</evidence>
<evidence type="ECO:0000256" key="7">
    <source>
        <dbReference type="ARBA" id="ARBA00022840"/>
    </source>
</evidence>
<dbReference type="InterPro" id="IPR005074">
    <property type="entry name" value="Peptidase_C39"/>
</dbReference>
<dbReference type="HOGENOM" id="CLU_000604_95_6_5"/>
<dbReference type="GO" id="GO:0016887">
    <property type="term" value="F:ATP hydrolysis activity"/>
    <property type="evidence" value="ECO:0007669"/>
    <property type="project" value="InterPro"/>
</dbReference>
<dbReference type="Gene3D" id="3.40.50.300">
    <property type="entry name" value="P-loop containing nucleotide triphosphate hydrolases"/>
    <property type="match status" value="1"/>
</dbReference>
<dbReference type="PROSITE" id="PS50990">
    <property type="entry name" value="PEPTIDASE_C39"/>
    <property type="match status" value="1"/>
</dbReference>
<dbReference type="InterPro" id="IPR003439">
    <property type="entry name" value="ABC_transporter-like_ATP-bd"/>
</dbReference>
<evidence type="ECO:0000256" key="2">
    <source>
        <dbReference type="ARBA" id="ARBA00005417"/>
    </source>
</evidence>
<evidence type="ECO:0000313" key="15">
    <source>
        <dbReference type="EMBL" id="BAM90592.1"/>
    </source>
</evidence>
<dbReference type="GO" id="GO:0005524">
    <property type="term" value="F:ATP binding"/>
    <property type="evidence" value="ECO:0007669"/>
    <property type="project" value="UniProtKB-KW"/>
</dbReference>
<organism evidence="15 16">
    <name type="scientific">Bradyrhizobium oligotrophicum S58</name>
    <dbReference type="NCBI Taxonomy" id="1245469"/>
    <lineage>
        <taxon>Bacteria</taxon>
        <taxon>Pseudomonadati</taxon>
        <taxon>Pseudomonadota</taxon>
        <taxon>Alphaproteobacteria</taxon>
        <taxon>Hyphomicrobiales</taxon>
        <taxon>Nitrobacteraceae</taxon>
        <taxon>Bradyrhizobium</taxon>
    </lineage>
</organism>
<dbReference type="CDD" id="cd18587">
    <property type="entry name" value="ABC_6TM_LapB_like"/>
    <property type="match status" value="1"/>
</dbReference>
<evidence type="ECO:0000259" key="13">
    <source>
        <dbReference type="PROSITE" id="PS50929"/>
    </source>
</evidence>
<dbReference type="InterPro" id="IPR017871">
    <property type="entry name" value="ABC_transporter-like_CS"/>
</dbReference>
<feature type="domain" description="ABC transmembrane type-1" evidence="13">
    <location>
        <begin position="198"/>
        <end position="476"/>
    </location>
</feature>
<evidence type="ECO:0000256" key="9">
    <source>
        <dbReference type="ARBA" id="ARBA00023136"/>
    </source>
</evidence>
<evidence type="ECO:0000256" key="5">
    <source>
        <dbReference type="ARBA" id="ARBA00022692"/>
    </source>
</evidence>
<dbReference type="InterPro" id="IPR027417">
    <property type="entry name" value="P-loop_NTPase"/>
</dbReference>
<dbReference type="InterPro" id="IPR036640">
    <property type="entry name" value="ABC1_TM_sf"/>
</dbReference>
<evidence type="ECO:0000256" key="6">
    <source>
        <dbReference type="ARBA" id="ARBA00022741"/>
    </source>
</evidence>
<dbReference type="Proteomes" id="UP000011841">
    <property type="component" value="Chromosome"/>
</dbReference>
<keyword evidence="16" id="KW-1185">Reference proteome</keyword>
<keyword evidence="7" id="KW-0067">ATP-binding</keyword>
<dbReference type="InterPro" id="IPR017750">
    <property type="entry name" value="ATPase_T1SS"/>
</dbReference>
<dbReference type="PATRIC" id="fig|1245469.3.peg.4716"/>
<dbReference type="eggNOG" id="COG2274">
    <property type="taxonomic scope" value="Bacteria"/>
</dbReference>
<name>M4ZAI3_9BRAD</name>
<evidence type="ECO:0000256" key="8">
    <source>
        <dbReference type="ARBA" id="ARBA00022989"/>
    </source>
</evidence>
<dbReference type="SUPFAM" id="SSF90123">
    <property type="entry name" value="ABC transporter transmembrane region"/>
    <property type="match status" value="1"/>
</dbReference>
<keyword evidence="4" id="KW-1003">Cell membrane</keyword>
<dbReference type="Pfam" id="PF00664">
    <property type="entry name" value="ABC_membrane"/>
    <property type="match status" value="1"/>
</dbReference>
<comment type="subcellular location">
    <subcellularLocation>
        <location evidence="1">Cell membrane</location>
        <topology evidence="1">Multi-pass membrane protein</topology>
    </subcellularLocation>
</comment>
<dbReference type="KEGG" id="aol:S58_46090"/>
<dbReference type="CDD" id="cd03245">
    <property type="entry name" value="ABCC_bacteriocin_exporters"/>
    <property type="match status" value="1"/>
</dbReference>
<protein>
    <submittedName>
        <fullName evidence="15">Putative ABC-type RTX toxin transporter, ATPase and permease components</fullName>
    </submittedName>
</protein>
<comment type="similarity">
    <text evidence="2">Belongs to the ABC transporter superfamily.</text>
</comment>
<dbReference type="STRING" id="1245469.S58_46090"/>
<dbReference type="GO" id="GO:0140359">
    <property type="term" value="F:ABC-type transporter activity"/>
    <property type="evidence" value="ECO:0007669"/>
    <property type="project" value="InterPro"/>
</dbReference>
<keyword evidence="9 11" id="KW-0472">Membrane</keyword>
<keyword evidence="3" id="KW-0813">Transport</keyword>
<evidence type="ECO:0000256" key="11">
    <source>
        <dbReference type="SAM" id="Phobius"/>
    </source>
</evidence>
<dbReference type="FunFam" id="3.40.50.300:FF:000299">
    <property type="entry name" value="ABC transporter ATP-binding protein/permease"/>
    <property type="match status" value="1"/>
</dbReference>
<evidence type="ECO:0000256" key="3">
    <source>
        <dbReference type="ARBA" id="ARBA00022448"/>
    </source>
</evidence>
<dbReference type="AlphaFoldDB" id="M4ZAI3"/>
<dbReference type="GO" id="GO:0008233">
    <property type="term" value="F:peptidase activity"/>
    <property type="evidence" value="ECO:0007669"/>
    <property type="project" value="InterPro"/>
</dbReference>
<reference evidence="15 16" key="1">
    <citation type="journal article" date="2013" name="Appl. Environ. Microbiol.">
        <title>Genome analysis suggests that the soil oligotrophic bacterium Agromonas oligotrophica (Bradyrhizobium oligotrophicum) is a nitrogen-fixing symbiont of Aeschynomene indica.</title>
        <authorList>
            <person name="Okubo T."/>
            <person name="Fukushima S."/>
            <person name="Itakura M."/>
            <person name="Oshima K."/>
            <person name="Longtonglang A."/>
            <person name="Teaumroong N."/>
            <person name="Mitsui H."/>
            <person name="Hattori M."/>
            <person name="Hattori R."/>
            <person name="Hattori T."/>
            <person name="Minamisawa K."/>
        </authorList>
    </citation>
    <scope>NUCLEOTIDE SEQUENCE [LARGE SCALE GENOMIC DNA]</scope>
    <source>
        <strain evidence="15 16">S58</strain>
    </source>
</reference>
<dbReference type="GO" id="GO:0005886">
    <property type="term" value="C:plasma membrane"/>
    <property type="evidence" value="ECO:0007669"/>
    <property type="project" value="UniProtKB-SubCell"/>
</dbReference>
<evidence type="ECO:0000256" key="10">
    <source>
        <dbReference type="ARBA" id="ARBA00024722"/>
    </source>
</evidence>
<feature type="domain" description="Peptidase C39" evidence="14">
    <location>
        <begin position="39"/>
        <end position="162"/>
    </location>
</feature>
<comment type="function">
    <text evidence="10">Involved in beta-(1--&gt;2)glucan export. Transmembrane domains (TMD) form a pore in the inner membrane and the ATP-binding domain (NBD) is responsible for energy generation.</text>
</comment>
<feature type="transmembrane region" description="Helical" evidence="11">
    <location>
        <begin position="412"/>
        <end position="441"/>
    </location>
</feature>
<proteinExistence type="inferred from homology"/>
<keyword evidence="6" id="KW-0547">Nucleotide-binding</keyword>
<dbReference type="EMBL" id="AP012603">
    <property type="protein sequence ID" value="BAM90592.1"/>
    <property type="molecule type" value="Genomic_DNA"/>
</dbReference>
<keyword evidence="5 11" id="KW-0812">Transmembrane</keyword>
<dbReference type="InterPro" id="IPR011527">
    <property type="entry name" value="ABC1_TM_dom"/>
</dbReference>
<dbReference type="Pfam" id="PF00005">
    <property type="entry name" value="ABC_tran"/>
    <property type="match status" value="1"/>
</dbReference>
<sequence length="763" mass="82472">MQARMARLAKWIFEESLNIRPTRFELEEAPPVMSPVSPAAPAPDPLSDSLLYLAAHHGRALSRSALLSGLPLETGVLSIGLYERAAQRAGLEAQLVERPLSEIPALVLPCVLMFHDGTTRILLTIDEAAGRVTIVDPSHREAPAIERVEMVAAQYVGFAYLVRPAAIADPRVMAASELPKTHWFWSVVSRFGANYGHVAIAAFIVNILALAAPLFTMSVYDRVIPNGAIPSLVALGVGLALAIGFDFLLKVVRSRIIDMTGKKIDVVLAANIFEHVMALKMDKRPPSVGILANQMRDFDSVREFFTSGTVVSATDMLFAVVFIIVLFIIAGPIAWIPLLMLPVMIGVGLFIQRPLDRAMRRMQAQSAARHGILVESLNGMETVRAVAGESRVQTVWERSVAAQARSSEDVQFWASMAMTAASVASQLCSLLLVTVGVFLILDGKLSVGALVAANMLSGRVLGPIAGIAGLMTRFTQTTSALRSIDRLMSMDRERPPEKIYVAREINQGRIQFKNVSFSYPGSQTKALDNVSFDIKPGEKIGIIGRVGSGKTTVGRLATAFYPPTEGSILIDGIDIQQYDPADLRAGIGFVLQDTDLFYGKLRDNITLGRPAATDEEVLEAARLAGVETFIAGHPQGYEMMIAEGGRSLSGGQKQAIGLARVLIRKPRVLFLDEPTAHFDVRSEGEFLERLKVLAKGDKTGEMSIIVSTHRPSLLSLVDRILVFDAGKIVADGPTAQILTMLRPQQPAAAPAASHAVKPVQGTR</sequence>
<dbReference type="PROSITE" id="PS00211">
    <property type="entry name" value="ABC_TRANSPORTER_1"/>
    <property type="match status" value="1"/>
</dbReference>
<feature type="domain" description="ABC transporter" evidence="12">
    <location>
        <begin position="510"/>
        <end position="750"/>
    </location>
</feature>
<evidence type="ECO:0000259" key="14">
    <source>
        <dbReference type="PROSITE" id="PS50990"/>
    </source>
</evidence>
<feature type="transmembrane region" description="Helical" evidence="11">
    <location>
        <begin position="195"/>
        <end position="216"/>
    </location>
</feature>
<dbReference type="SMART" id="SM00382">
    <property type="entry name" value="AAA"/>
    <property type="match status" value="1"/>
</dbReference>
<feature type="transmembrane region" description="Helical" evidence="11">
    <location>
        <begin position="335"/>
        <end position="352"/>
    </location>
</feature>
<feature type="transmembrane region" description="Helical" evidence="11">
    <location>
        <begin position="304"/>
        <end position="329"/>
    </location>
</feature>
<dbReference type="NCBIfam" id="TIGR03375">
    <property type="entry name" value="type_I_sec_LssB"/>
    <property type="match status" value="1"/>
</dbReference>
<dbReference type="GO" id="GO:0034040">
    <property type="term" value="F:ATPase-coupled lipid transmembrane transporter activity"/>
    <property type="evidence" value="ECO:0007669"/>
    <property type="project" value="TreeGrafter"/>
</dbReference>
<dbReference type="Gene3D" id="3.90.70.10">
    <property type="entry name" value="Cysteine proteinases"/>
    <property type="match status" value="1"/>
</dbReference>
<dbReference type="PANTHER" id="PTHR24221:SF248">
    <property type="entry name" value="ABC TRANSPORTER TRANSMEMBRANE REGION"/>
    <property type="match status" value="1"/>
</dbReference>